<evidence type="ECO:0000259" key="6">
    <source>
        <dbReference type="PROSITE" id="PS50110"/>
    </source>
</evidence>
<feature type="domain" description="Response regulatory" evidence="6">
    <location>
        <begin position="2"/>
        <end position="118"/>
    </location>
</feature>
<dbReference type="Proteomes" id="UP000064189">
    <property type="component" value="Unassembled WGS sequence"/>
</dbReference>
<dbReference type="CDD" id="cd17536">
    <property type="entry name" value="REC_YesN-like"/>
    <property type="match status" value="1"/>
</dbReference>
<dbReference type="GO" id="GO:0003700">
    <property type="term" value="F:DNA-binding transcription factor activity"/>
    <property type="evidence" value="ECO:0007669"/>
    <property type="project" value="InterPro"/>
</dbReference>
<evidence type="ECO:0000256" key="2">
    <source>
        <dbReference type="ARBA" id="ARBA00023125"/>
    </source>
</evidence>
<dbReference type="InterPro" id="IPR020449">
    <property type="entry name" value="Tscrpt_reg_AraC-type_HTH"/>
</dbReference>
<dbReference type="InterPro" id="IPR001789">
    <property type="entry name" value="Sig_transdc_resp-reg_receiver"/>
</dbReference>
<keyword evidence="1" id="KW-0805">Transcription regulation</keyword>
<evidence type="ECO:0000259" key="5">
    <source>
        <dbReference type="PROSITE" id="PS01124"/>
    </source>
</evidence>
<dbReference type="Pfam" id="PF12833">
    <property type="entry name" value="HTH_18"/>
    <property type="match status" value="1"/>
</dbReference>
<dbReference type="EMBL" id="LNNH01000010">
    <property type="protein sequence ID" value="KWW21878.1"/>
    <property type="molecule type" value="Genomic_DNA"/>
</dbReference>
<comment type="caution">
    <text evidence="7">The sequence shown here is derived from an EMBL/GenBank/DDBJ whole genome shotgun (WGS) entry which is preliminary data.</text>
</comment>
<evidence type="ECO:0000256" key="3">
    <source>
        <dbReference type="ARBA" id="ARBA00023163"/>
    </source>
</evidence>
<dbReference type="GO" id="GO:0000160">
    <property type="term" value="P:phosphorelay signal transduction system"/>
    <property type="evidence" value="ECO:0007669"/>
    <property type="project" value="InterPro"/>
</dbReference>
<organism evidence="7 8">
    <name type="scientific">Peribacillus simplex</name>
    <dbReference type="NCBI Taxonomy" id="1478"/>
    <lineage>
        <taxon>Bacteria</taxon>
        <taxon>Bacillati</taxon>
        <taxon>Bacillota</taxon>
        <taxon>Bacilli</taxon>
        <taxon>Bacillales</taxon>
        <taxon>Bacillaceae</taxon>
        <taxon>Peribacillus</taxon>
    </lineage>
</organism>
<evidence type="ECO:0000256" key="4">
    <source>
        <dbReference type="PROSITE-ProRule" id="PRU00169"/>
    </source>
</evidence>
<dbReference type="PANTHER" id="PTHR43280:SF2">
    <property type="entry name" value="HTH-TYPE TRANSCRIPTIONAL REGULATOR EXSA"/>
    <property type="match status" value="1"/>
</dbReference>
<keyword evidence="3" id="KW-0804">Transcription</keyword>
<evidence type="ECO:0000313" key="8">
    <source>
        <dbReference type="Proteomes" id="UP000064189"/>
    </source>
</evidence>
<dbReference type="SMART" id="SM00448">
    <property type="entry name" value="REC"/>
    <property type="match status" value="1"/>
</dbReference>
<dbReference type="PRINTS" id="PR00032">
    <property type="entry name" value="HTHARAC"/>
</dbReference>
<dbReference type="Gene3D" id="1.10.10.60">
    <property type="entry name" value="Homeodomain-like"/>
    <property type="match status" value="2"/>
</dbReference>
<keyword evidence="2" id="KW-0238">DNA-binding</keyword>
<keyword evidence="4" id="KW-0597">Phosphoprotein</keyword>
<feature type="modified residue" description="4-aspartylphosphate" evidence="4">
    <location>
        <position position="53"/>
    </location>
</feature>
<dbReference type="AlphaFoldDB" id="A0A109N1R2"/>
<evidence type="ECO:0000313" key="7">
    <source>
        <dbReference type="EMBL" id="KWW21878.1"/>
    </source>
</evidence>
<dbReference type="Gene3D" id="3.40.50.2300">
    <property type="match status" value="1"/>
</dbReference>
<dbReference type="PROSITE" id="PS00041">
    <property type="entry name" value="HTH_ARAC_FAMILY_1"/>
    <property type="match status" value="1"/>
</dbReference>
<dbReference type="InterPro" id="IPR018062">
    <property type="entry name" value="HTH_AraC-typ_CS"/>
</dbReference>
<reference evidence="7 8" key="1">
    <citation type="submission" date="2015-11" db="EMBL/GenBank/DDBJ databases">
        <title>Genome Sequence of Bacillus simplex strain VanAntwerpen2.</title>
        <authorList>
            <person name="Couger M.B."/>
        </authorList>
    </citation>
    <scope>NUCLEOTIDE SEQUENCE [LARGE SCALE GENOMIC DNA]</scope>
    <source>
        <strain evidence="7 8">VanAntwerpen02</strain>
    </source>
</reference>
<sequence>MNVLLVDDEPLVLEQMEYMIQSIFPFWKFHKAADAVQALTLNQNHKINLAFLDINLPGRSGLEFGEDLRALNKDVEIIMVTAHQSFDYAQQSIRIGVVDYLTKPVIESELHKVLSKYQESGVTQNYSSLIHHSLSFIHENYADKISLSDIAREVHTNPTYLSRKFHEEVGTSFSEYLMHYRIEAAKRALTTNTNWSISDVAEHSGFNSQHYFSTLFRKIEGITPKEFREKGK</sequence>
<dbReference type="SMART" id="SM00342">
    <property type="entry name" value="HTH_ARAC"/>
    <property type="match status" value="1"/>
</dbReference>
<dbReference type="Pfam" id="PF00072">
    <property type="entry name" value="Response_reg"/>
    <property type="match status" value="1"/>
</dbReference>
<keyword evidence="8" id="KW-1185">Reference proteome</keyword>
<protein>
    <submittedName>
        <fullName evidence="7">Two-component system response regulator</fullName>
    </submittedName>
</protein>
<dbReference type="PROSITE" id="PS50110">
    <property type="entry name" value="RESPONSE_REGULATORY"/>
    <property type="match status" value="1"/>
</dbReference>
<dbReference type="InterPro" id="IPR009057">
    <property type="entry name" value="Homeodomain-like_sf"/>
</dbReference>
<evidence type="ECO:0000256" key="1">
    <source>
        <dbReference type="ARBA" id="ARBA00023015"/>
    </source>
</evidence>
<gene>
    <name evidence="7" type="ORF">AS888_05155</name>
</gene>
<dbReference type="SUPFAM" id="SSF52172">
    <property type="entry name" value="CheY-like"/>
    <property type="match status" value="1"/>
</dbReference>
<dbReference type="SUPFAM" id="SSF46689">
    <property type="entry name" value="Homeodomain-like"/>
    <property type="match status" value="2"/>
</dbReference>
<feature type="domain" description="HTH araC/xylS-type" evidence="5">
    <location>
        <begin position="131"/>
        <end position="230"/>
    </location>
</feature>
<dbReference type="InterPro" id="IPR018060">
    <property type="entry name" value="HTH_AraC"/>
</dbReference>
<dbReference type="GO" id="GO:0043565">
    <property type="term" value="F:sequence-specific DNA binding"/>
    <property type="evidence" value="ECO:0007669"/>
    <property type="project" value="InterPro"/>
</dbReference>
<dbReference type="PROSITE" id="PS01124">
    <property type="entry name" value="HTH_ARAC_FAMILY_2"/>
    <property type="match status" value="1"/>
</dbReference>
<proteinExistence type="predicted"/>
<name>A0A109N1R2_9BACI</name>
<accession>A0A109N1R2</accession>
<dbReference type="RefSeq" id="WP_061140878.1">
    <property type="nucleotide sequence ID" value="NZ_LNNH01000010.1"/>
</dbReference>
<dbReference type="InterPro" id="IPR011006">
    <property type="entry name" value="CheY-like_superfamily"/>
</dbReference>
<dbReference type="PANTHER" id="PTHR43280">
    <property type="entry name" value="ARAC-FAMILY TRANSCRIPTIONAL REGULATOR"/>
    <property type="match status" value="1"/>
</dbReference>